<dbReference type="AlphaFoldDB" id="A0A367ZVF5"/>
<dbReference type="EMBL" id="QOQW01000002">
    <property type="protein sequence ID" value="RCK81311.1"/>
    <property type="molecule type" value="Genomic_DNA"/>
</dbReference>
<sequence length="69" mass="7373">MPVQPDWTPAADHGDLGSSLVEPPGLTTGLLGQSPAVAPGRMARWPTADGLVAPVRWFMVHSDQFAHDR</sequence>
<dbReference type="Proteomes" id="UP000252355">
    <property type="component" value="Unassembled WGS sequence"/>
</dbReference>
<gene>
    <name evidence="2" type="ORF">OZSIB_2180</name>
</gene>
<proteinExistence type="predicted"/>
<reference evidence="2 3" key="1">
    <citation type="submission" date="2018-05" db="EMBL/GenBank/DDBJ databases">
        <title>A metagenomic window into the 2 km-deep terrestrial subsurface aquifer revealed taxonomically and functionally diverse microbial community comprising novel uncultured bacterial lineages.</title>
        <authorList>
            <person name="Kadnikov V.V."/>
            <person name="Mardanov A.V."/>
            <person name="Beletsky A.V."/>
            <person name="Banks D."/>
            <person name="Pimenov N.V."/>
            <person name="Frank Y.A."/>
            <person name="Karnachuk O.V."/>
            <person name="Ravin N.V."/>
        </authorList>
    </citation>
    <scope>NUCLEOTIDE SEQUENCE [LARGE SCALE GENOMIC DNA]</scope>
    <source>
        <strain evidence="2">BY5</strain>
    </source>
</reference>
<accession>A0A367ZVF5</accession>
<feature type="region of interest" description="Disordered" evidence="1">
    <location>
        <begin position="1"/>
        <end position="33"/>
    </location>
</feature>
<evidence type="ECO:0000256" key="1">
    <source>
        <dbReference type="SAM" id="MobiDB-lite"/>
    </source>
</evidence>
<evidence type="ECO:0000313" key="3">
    <source>
        <dbReference type="Proteomes" id="UP000252355"/>
    </source>
</evidence>
<organism evidence="2 3">
    <name type="scientific">Candidatus Ozemobacter sibiricus</name>
    <dbReference type="NCBI Taxonomy" id="2268124"/>
    <lineage>
        <taxon>Bacteria</taxon>
        <taxon>Candidatus Ozemobacteria</taxon>
        <taxon>Candidatus Ozemobacterales</taxon>
        <taxon>Candidatus Ozemobacteraceae</taxon>
        <taxon>Candidatus Ozemobacter</taxon>
    </lineage>
</organism>
<name>A0A367ZVF5_9BACT</name>
<evidence type="ECO:0000313" key="2">
    <source>
        <dbReference type="EMBL" id="RCK81311.1"/>
    </source>
</evidence>
<protein>
    <submittedName>
        <fullName evidence="2">Uncharacterized protein</fullName>
    </submittedName>
</protein>
<comment type="caution">
    <text evidence="2">The sequence shown here is derived from an EMBL/GenBank/DDBJ whole genome shotgun (WGS) entry which is preliminary data.</text>
</comment>